<proteinExistence type="predicted"/>
<gene>
    <name evidence="2" type="ORF">WR25_10213</name>
</gene>
<feature type="compositionally biased region" description="Low complexity" evidence="1">
    <location>
        <begin position="91"/>
        <end position="103"/>
    </location>
</feature>
<evidence type="ECO:0000313" key="2">
    <source>
        <dbReference type="EMBL" id="PAV93757.1"/>
    </source>
</evidence>
<dbReference type="EMBL" id="LIAE01004473">
    <property type="protein sequence ID" value="PAV93757.1"/>
    <property type="molecule type" value="Genomic_DNA"/>
</dbReference>
<dbReference type="Proteomes" id="UP000218231">
    <property type="component" value="Unassembled WGS sequence"/>
</dbReference>
<evidence type="ECO:0000313" key="3">
    <source>
        <dbReference type="Proteomes" id="UP000218231"/>
    </source>
</evidence>
<dbReference type="AlphaFoldDB" id="A0A2A2M6E2"/>
<accession>A0A2A2M6E2</accession>
<feature type="region of interest" description="Disordered" evidence="1">
    <location>
        <begin position="91"/>
        <end position="114"/>
    </location>
</feature>
<reference evidence="2 3" key="1">
    <citation type="journal article" date="2017" name="Curr. Biol.">
        <title>Genome architecture and evolution of a unichromosomal asexual nematode.</title>
        <authorList>
            <person name="Fradin H."/>
            <person name="Zegar C."/>
            <person name="Gutwein M."/>
            <person name="Lucas J."/>
            <person name="Kovtun M."/>
            <person name="Corcoran D."/>
            <person name="Baugh L.R."/>
            <person name="Kiontke K."/>
            <person name="Gunsalus K."/>
            <person name="Fitch D.H."/>
            <person name="Piano F."/>
        </authorList>
    </citation>
    <scope>NUCLEOTIDE SEQUENCE [LARGE SCALE GENOMIC DNA]</scope>
    <source>
        <strain evidence="2">PF1309</strain>
    </source>
</reference>
<sequence>MKPAAPVSRMVIAVAWKSMSTGAEDTLRAQKSPKRFLATLVRPGSITSLIFFASKRSSSASAPFFSFRSISSGYSGTRVMKLMVLPSSSSSVAKSSGVVTGGSTMAPSKPTPGA</sequence>
<keyword evidence="3" id="KW-1185">Reference proteome</keyword>
<organism evidence="2 3">
    <name type="scientific">Diploscapter pachys</name>
    <dbReference type="NCBI Taxonomy" id="2018661"/>
    <lineage>
        <taxon>Eukaryota</taxon>
        <taxon>Metazoa</taxon>
        <taxon>Ecdysozoa</taxon>
        <taxon>Nematoda</taxon>
        <taxon>Chromadorea</taxon>
        <taxon>Rhabditida</taxon>
        <taxon>Rhabditina</taxon>
        <taxon>Rhabditomorpha</taxon>
        <taxon>Rhabditoidea</taxon>
        <taxon>Rhabditidae</taxon>
        <taxon>Diploscapter</taxon>
    </lineage>
</organism>
<comment type="caution">
    <text evidence="2">The sequence shown here is derived from an EMBL/GenBank/DDBJ whole genome shotgun (WGS) entry which is preliminary data.</text>
</comment>
<name>A0A2A2M6E2_9BILA</name>
<protein>
    <submittedName>
        <fullName evidence="2">Uncharacterized protein</fullName>
    </submittedName>
</protein>
<evidence type="ECO:0000256" key="1">
    <source>
        <dbReference type="SAM" id="MobiDB-lite"/>
    </source>
</evidence>